<evidence type="ECO:0000313" key="1">
    <source>
        <dbReference type="EMBL" id="BAP55864.1"/>
    </source>
</evidence>
<dbReference type="InterPro" id="IPR003786">
    <property type="entry name" value="FdhD"/>
</dbReference>
<dbReference type="AlphaFoldDB" id="A0A090AFN3"/>
<dbReference type="Gene3D" id="3.40.140.10">
    <property type="entry name" value="Cytidine Deaminase, domain 2"/>
    <property type="match status" value="1"/>
</dbReference>
<dbReference type="EMBL" id="AP014633">
    <property type="protein sequence ID" value="BAP55864.1"/>
    <property type="molecule type" value="Genomic_DNA"/>
</dbReference>
<keyword evidence="2" id="KW-1185">Reference proteome</keyword>
<dbReference type="KEGG" id="tig:THII_1567"/>
<dbReference type="Gene3D" id="3.10.20.10">
    <property type="match status" value="1"/>
</dbReference>
<dbReference type="HOGENOM" id="CLU_056887_0_0_6"/>
<dbReference type="Pfam" id="PF02634">
    <property type="entry name" value="FdhD-NarQ"/>
    <property type="match status" value="1"/>
</dbReference>
<evidence type="ECO:0000313" key="2">
    <source>
        <dbReference type="Proteomes" id="UP000031623"/>
    </source>
</evidence>
<dbReference type="InterPro" id="IPR016193">
    <property type="entry name" value="Cytidine_deaminase-like"/>
</dbReference>
<dbReference type="OrthoDB" id="3197277at2"/>
<reference evidence="1 2" key="1">
    <citation type="journal article" date="2014" name="ISME J.">
        <title>Ecophysiology of Thioploca ingrica as revealed by the complete genome sequence supplemented with proteomic evidence.</title>
        <authorList>
            <person name="Kojima H."/>
            <person name="Ogura Y."/>
            <person name="Yamamoto N."/>
            <person name="Togashi T."/>
            <person name="Mori H."/>
            <person name="Watanabe T."/>
            <person name="Nemoto F."/>
            <person name="Kurokawa K."/>
            <person name="Hayashi T."/>
            <person name="Fukui M."/>
        </authorList>
    </citation>
    <scope>NUCLEOTIDE SEQUENCE [LARGE SCALE GENOMIC DNA]</scope>
</reference>
<dbReference type="PANTHER" id="PTHR30592">
    <property type="entry name" value="FORMATE DEHYDROGENASE"/>
    <property type="match status" value="1"/>
</dbReference>
<proteinExistence type="predicted"/>
<dbReference type="STRING" id="40754.THII_1567"/>
<gene>
    <name evidence="1" type="ORF">THII_1567</name>
</gene>
<dbReference type="PANTHER" id="PTHR30592:SF4">
    <property type="entry name" value="SULFUR CARRIER PROTEIN FDHD"/>
    <property type="match status" value="1"/>
</dbReference>
<organism evidence="1 2">
    <name type="scientific">Thioploca ingrica</name>
    <dbReference type="NCBI Taxonomy" id="40754"/>
    <lineage>
        <taxon>Bacteria</taxon>
        <taxon>Pseudomonadati</taxon>
        <taxon>Pseudomonadota</taxon>
        <taxon>Gammaproteobacteria</taxon>
        <taxon>Thiotrichales</taxon>
        <taxon>Thiotrichaceae</taxon>
        <taxon>Thioploca</taxon>
    </lineage>
</organism>
<dbReference type="GO" id="GO:0016783">
    <property type="term" value="F:sulfurtransferase activity"/>
    <property type="evidence" value="ECO:0007669"/>
    <property type="project" value="InterPro"/>
</dbReference>
<sequence length="264" mass="29070">MTHAGLSPIHSVVVWDEQGRSQTIPVAGEKPLTLRVNHGEIITLMTFGAYPEALAIGYLRNQGLIKQLEEITTVQVDWQTETVEIQTVSQWQLATPTGYSALTTCGQGAVLSSQPLILSQLLPPIPVKQSLIYALLAALTQYNKVHHQVGGVHSCALYQTNHQLLAFIEDVGRHNAVDTIAGLMWLQHWGGEDKIFYTTGRLNAEIVMKIVHMGIPILLSRSGVTYRGIKLAQQYGVTLIAHAKEQHFLIFNGKTNVIFDACPS</sequence>
<dbReference type="Proteomes" id="UP000031623">
    <property type="component" value="Chromosome"/>
</dbReference>
<protein>
    <submittedName>
        <fullName evidence="1">Formate dehydrogenase accessory protein FdhD</fullName>
    </submittedName>
</protein>
<dbReference type="PIRSF" id="PIRSF015626">
    <property type="entry name" value="FdhD"/>
    <property type="match status" value="1"/>
</dbReference>
<dbReference type="SUPFAM" id="SSF53927">
    <property type="entry name" value="Cytidine deaminase-like"/>
    <property type="match status" value="1"/>
</dbReference>
<name>A0A090AFN3_9GAMM</name>
<accession>A0A090AFN3</accession>